<dbReference type="SUPFAM" id="SSF53474">
    <property type="entry name" value="alpha/beta-Hydrolases"/>
    <property type="match status" value="1"/>
</dbReference>
<sequence length="223" mass="25237">MNMAATGDYVIVVHGLGRTGRSMKKAQKFLARKGYHALNFEYPSTKYDIDTLAKGYLATFLENYCREKDKKIHFVTHSMGGILVRNYLAQFPLETLGRVVMLAPPNQGTEVVDRQRHCFLFRWLLGPAGQQLGTDELSLPVKLGPVNFELGVIAGDKSFEFVHSYIIPGADDGKVAVERAKVAGMRDFLLVHKTHTFIMKDRDVLRQAEQFLRTGSFFHERTL</sequence>
<protein>
    <submittedName>
        <fullName evidence="2">Alpha/beta hydrolase</fullName>
    </submittedName>
</protein>
<dbReference type="GO" id="GO:0016787">
    <property type="term" value="F:hydrolase activity"/>
    <property type="evidence" value="ECO:0007669"/>
    <property type="project" value="UniProtKB-KW"/>
</dbReference>
<dbReference type="Proteomes" id="UP000229740">
    <property type="component" value="Unassembled WGS sequence"/>
</dbReference>
<dbReference type="EMBL" id="PDPS01000033">
    <property type="protein sequence ID" value="PID56581.1"/>
    <property type="molecule type" value="Genomic_DNA"/>
</dbReference>
<dbReference type="PANTHER" id="PTHR37946:SF1">
    <property type="entry name" value="SLL1969 PROTEIN"/>
    <property type="match status" value="1"/>
</dbReference>
<keyword evidence="2" id="KW-0378">Hydrolase</keyword>
<evidence type="ECO:0000313" key="3">
    <source>
        <dbReference type="Proteomes" id="UP000229740"/>
    </source>
</evidence>
<evidence type="ECO:0000259" key="1">
    <source>
        <dbReference type="Pfam" id="PF12697"/>
    </source>
</evidence>
<organism evidence="2 3">
    <name type="scientific">candidate division KSB3 bacterium</name>
    <dbReference type="NCBI Taxonomy" id="2044937"/>
    <lineage>
        <taxon>Bacteria</taxon>
        <taxon>candidate division KSB3</taxon>
    </lineage>
</organism>
<comment type="caution">
    <text evidence="2">The sequence shown here is derived from an EMBL/GenBank/DDBJ whole genome shotgun (WGS) entry which is preliminary data.</text>
</comment>
<dbReference type="AlphaFoldDB" id="A0A2G6E492"/>
<gene>
    <name evidence="2" type="ORF">CSB45_10760</name>
</gene>
<evidence type="ECO:0000313" key="2">
    <source>
        <dbReference type="EMBL" id="PID56581.1"/>
    </source>
</evidence>
<dbReference type="Pfam" id="PF12697">
    <property type="entry name" value="Abhydrolase_6"/>
    <property type="match status" value="1"/>
</dbReference>
<reference evidence="2 3" key="1">
    <citation type="submission" date="2017-10" db="EMBL/GenBank/DDBJ databases">
        <title>Novel microbial diversity and functional potential in the marine mammal oral microbiome.</title>
        <authorList>
            <person name="Dudek N.K."/>
            <person name="Sun C.L."/>
            <person name="Burstein D."/>
            <person name="Kantor R.S."/>
            <person name="Aliaga Goltsman D.S."/>
            <person name="Bik E.M."/>
            <person name="Thomas B.C."/>
            <person name="Banfield J.F."/>
            <person name="Relman D.A."/>
        </authorList>
    </citation>
    <scope>NUCLEOTIDE SEQUENCE [LARGE SCALE GENOMIC DNA]</scope>
    <source>
        <strain evidence="2">DOLZORAL124_49_17</strain>
    </source>
</reference>
<proteinExistence type="predicted"/>
<accession>A0A2G6E492</accession>
<feature type="domain" description="AB hydrolase-1" evidence="1">
    <location>
        <begin position="10"/>
        <end position="128"/>
    </location>
</feature>
<dbReference type="PANTHER" id="PTHR37946">
    <property type="entry name" value="SLL1969 PROTEIN"/>
    <property type="match status" value="1"/>
</dbReference>
<dbReference type="InterPro" id="IPR000073">
    <property type="entry name" value="AB_hydrolase_1"/>
</dbReference>
<dbReference type="InterPro" id="IPR029058">
    <property type="entry name" value="AB_hydrolase_fold"/>
</dbReference>
<dbReference type="Gene3D" id="3.40.50.1820">
    <property type="entry name" value="alpha/beta hydrolase"/>
    <property type="match status" value="1"/>
</dbReference>
<name>A0A2G6E492_9BACT</name>